<dbReference type="RefSeq" id="WP_200982099.1">
    <property type="nucleotide sequence ID" value="NZ_CP064654.1"/>
</dbReference>
<dbReference type="InterPro" id="IPR013094">
    <property type="entry name" value="AB_hydrolase_3"/>
</dbReference>
<dbReference type="SUPFAM" id="SSF53474">
    <property type="entry name" value="alpha/beta-Hydrolases"/>
    <property type="match status" value="1"/>
</dbReference>
<dbReference type="Pfam" id="PF07859">
    <property type="entry name" value="Abhydrolase_3"/>
    <property type="match status" value="1"/>
</dbReference>
<dbReference type="Gene3D" id="3.40.50.1820">
    <property type="entry name" value="alpha/beta hydrolase"/>
    <property type="match status" value="1"/>
</dbReference>
<sequence>MVSLPARLVNFGLPLLGIRRFFSQPEKLDARIAGLRRKPSPRPGKGVLAEFDVTEDTSRGYPVVTMVPKGAAESDAPHLLYLHGGGYVMDVAALHWSALARLCSILGASATVPVYPLAPEHKAPHILGEMRKLYGELVESHGAQRITIMGDSAGGGMSLALAQIIRDDDGPLPGSLVLFSPWLDATASEPEQKEIEKRDRMIAVSGLEACGQLYRGELELTDPRVSPLFGAVQGLPPMAIFSGTSDILVVDGRRLDARLRETGLSTHEYHEYHGMFHVWMLLPIPEGRRAIEQTADFICRHLRTQ</sequence>
<reference evidence="3 4" key="1">
    <citation type="submission" date="2020-11" db="EMBL/GenBank/DDBJ databases">
        <title>The genome sequence of Erythrobacter sp. 6D36.</title>
        <authorList>
            <person name="Liu Y."/>
        </authorList>
    </citation>
    <scope>NUCLEOTIDE SEQUENCE [LARGE SCALE GENOMIC DNA]</scope>
    <source>
        <strain evidence="3 4">6D36</strain>
    </source>
</reference>
<keyword evidence="1 3" id="KW-0378">Hydrolase</keyword>
<dbReference type="InterPro" id="IPR050300">
    <property type="entry name" value="GDXG_lipolytic_enzyme"/>
</dbReference>
<evidence type="ECO:0000313" key="4">
    <source>
        <dbReference type="Proteomes" id="UP000594459"/>
    </source>
</evidence>
<evidence type="ECO:0000259" key="2">
    <source>
        <dbReference type="Pfam" id="PF07859"/>
    </source>
</evidence>
<evidence type="ECO:0000313" key="3">
    <source>
        <dbReference type="EMBL" id="QPC99070.1"/>
    </source>
</evidence>
<dbReference type="PANTHER" id="PTHR48081">
    <property type="entry name" value="AB HYDROLASE SUPERFAMILY PROTEIN C4A8.06C"/>
    <property type="match status" value="1"/>
</dbReference>
<protein>
    <submittedName>
        <fullName evidence="3">Alpha/beta hydrolase</fullName>
    </submittedName>
</protein>
<organism evidence="3 4">
    <name type="scientific">Qipengyuania soli</name>
    <dbReference type="NCBI Taxonomy" id="2782568"/>
    <lineage>
        <taxon>Bacteria</taxon>
        <taxon>Pseudomonadati</taxon>
        <taxon>Pseudomonadota</taxon>
        <taxon>Alphaproteobacteria</taxon>
        <taxon>Sphingomonadales</taxon>
        <taxon>Erythrobacteraceae</taxon>
        <taxon>Qipengyuania</taxon>
    </lineage>
</organism>
<dbReference type="PANTHER" id="PTHR48081:SF8">
    <property type="entry name" value="ALPHA_BETA HYDROLASE FOLD-3 DOMAIN-CONTAINING PROTEIN-RELATED"/>
    <property type="match status" value="1"/>
</dbReference>
<accession>A0A7S8F4Q8</accession>
<dbReference type="EMBL" id="CP064654">
    <property type="protein sequence ID" value="QPC99070.1"/>
    <property type="molecule type" value="Genomic_DNA"/>
</dbReference>
<dbReference type="KEGG" id="qso:IRL76_00310"/>
<gene>
    <name evidence="3" type="ORF">IRL76_00310</name>
</gene>
<feature type="domain" description="Alpha/beta hydrolase fold-3" evidence="2">
    <location>
        <begin position="79"/>
        <end position="280"/>
    </location>
</feature>
<dbReference type="AlphaFoldDB" id="A0A7S8F4Q8"/>
<proteinExistence type="predicted"/>
<dbReference type="InterPro" id="IPR029058">
    <property type="entry name" value="AB_hydrolase_fold"/>
</dbReference>
<dbReference type="Proteomes" id="UP000594459">
    <property type="component" value="Chromosome"/>
</dbReference>
<keyword evidence="4" id="KW-1185">Reference proteome</keyword>
<evidence type="ECO:0000256" key="1">
    <source>
        <dbReference type="ARBA" id="ARBA00022801"/>
    </source>
</evidence>
<name>A0A7S8F4Q8_9SPHN</name>
<dbReference type="GO" id="GO:0016787">
    <property type="term" value="F:hydrolase activity"/>
    <property type="evidence" value="ECO:0007669"/>
    <property type="project" value="UniProtKB-KW"/>
</dbReference>